<keyword evidence="8" id="KW-1185">Reference proteome</keyword>
<evidence type="ECO:0000256" key="4">
    <source>
        <dbReference type="ARBA" id="ARBA00022989"/>
    </source>
</evidence>
<dbReference type="RefSeq" id="WP_090869571.1">
    <property type="nucleotide sequence ID" value="NZ_FOHE01000008.1"/>
</dbReference>
<organism evidence="7 8">
    <name type="scientific">Oceanobacillus limi</name>
    <dbReference type="NCBI Taxonomy" id="930131"/>
    <lineage>
        <taxon>Bacteria</taxon>
        <taxon>Bacillati</taxon>
        <taxon>Bacillota</taxon>
        <taxon>Bacilli</taxon>
        <taxon>Bacillales</taxon>
        <taxon>Bacillaceae</taxon>
        <taxon>Oceanobacillus</taxon>
    </lineage>
</organism>
<evidence type="ECO:0000313" key="8">
    <source>
        <dbReference type="Proteomes" id="UP000198618"/>
    </source>
</evidence>
<comment type="subcellular location">
    <subcellularLocation>
        <location evidence="1">Membrane</location>
        <topology evidence="1">Multi-pass membrane protein</topology>
    </subcellularLocation>
</comment>
<evidence type="ECO:0000256" key="6">
    <source>
        <dbReference type="SAM" id="Phobius"/>
    </source>
</evidence>
<feature type="transmembrane region" description="Helical" evidence="6">
    <location>
        <begin position="212"/>
        <end position="238"/>
    </location>
</feature>
<evidence type="ECO:0000256" key="2">
    <source>
        <dbReference type="ARBA" id="ARBA00009773"/>
    </source>
</evidence>
<keyword evidence="5 6" id="KW-0472">Membrane</keyword>
<dbReference type="PANTHER" id="PTHR21716">
    <property type="entry name" value="TRANSMEMBRANE PROTEIN"/>
    <property type="match status" value="1"/>
</dbReference>
<dbReference type="PANTHER" id="PTHR21716:SF68">
    <property type="entry name" value="TRANSPORT PROTEIN YTVI-RELATED"/>
    <property type="match status" value="1"/>
</dbReference>
<feature type="transmembrane region" description="Helical" evidence="6">
    <location>
        <begin position="65"/>
        <end position="84"/>
    </location>
</feature>
<accession>A0A1I0DCE9</accession>
<keyword evidence="3 6" id="KW-0812">Transmembrane</keyword>
<name>A0A1I0DCE9_9BACI</name>
<dbReference type="InterPro" id="IPR002549">
    <property type="entry name" value="AI-2E-like"/>
</dbReference>
<sequence>MSLKITKRQWKFIILSVVLLLLLLALYFILPIALPLVIALITALALNPTVRLVQRRLKFSRKNSVLVVFLLFILLIGFLATFFVTKAVAQVINFVETVPTYVNQINVIILEWEEKLEIYTQDLPPEFFEEISESIQGYVNDLTNTAKDKLTIENISKAFAAIPQYLISFIVYLIALFLFMLELPKLTAQTYQLFTVQTAEKVSFMTNRIKSVVVGFFKAQFLVSIPILIVTLIGLFLIVPDIALVMSIIIWLVDLIPIIGSIIILGPWAIFMFLAGDISMGVQLSVLAIILLAIRRTVEPKVMGKHIGLSPLATLIAMFLGLQILGLFGFILGPMAVIIFNSAKEAGIIKWNLKI</sequence>
<dbReference type="STRING" id="930131.SAMN05216389_108121"/>
<dbReference type="InterPro" id="IPR014227">
    <property type="entry name" value="YtvI-like"/>
</dbReference>
<dbReference type="NCBIfam" id="TIGR02872">
    <property type="entry name" value="spore_ytvI"/>
    <property type="match status" value="1"/>
</dbReference>
<feature type="transmembrane region" description="Helical" evidence="6">
    <location>
        <begin position="12"/>
        <end position="30"/>
    </location>
</feature>
<evidence type="ECO:0000256" key="3">
    <source>
        <dbReference type="ARBA" id="ARBA00022692"/>
    </source>
</evidence>
<dbReference type="AlphaFoldDB" id="A0A1I0DCE9"/>
<dbReference type="GO" id="GO:0055085">
    <property type="term" value="P:transmembrane transport"/>
    <property type="evidence" value="ECO:0007669"/>
    <property type="project" value="TreeGrafter"/>
</dbReference>
<feature type="transmembrane region" description="Helical" evidence="6">
    <location>
        <begin position="162"/>
        <end position="181"/>
    </location>
</feature>
<feature type="transmembrane region" description="Helical" evidence="6">
    <location>
        <begin position="272"/>
        <end position="294"/>
    </location>
</feature>
<gene>
    <name evidence="7" type="ORF">SAMN05216389_108121</name>
</gene>
<dbReference type="GO" id="GO:0016020">
    <property type="term" value="C:membrane"/>
    <property type="evidence" value="ECO:0007669"/>
    <property type="project" value="UniProtKB-SubCell"/>
</dbReference>
<dbReference type="OrthoDB" id="9774361at2"/>
<keyword evidence="4 6" id="KW-1133">Transmembrane helix</keyword>
<proteinExistence type="inferred from homology"/>
<evidence type="ECO:0000256" key="5">
    <source>
        <dbReference type="ARBA" id="ARBA00023136"/>
    </source>
</evidence>
<dbReference type="EMBL" id="FOHE01000008">
    <property type="protein sequence ID" value="SET29799.1"/>
    <property type="molecule type" value="Genomic_DNA"/>
</dbReference>
<protein>
    <submittedName>
        <fullName evidence="7">Sporulation integral membrane protein YtvI</fullName>
    </submittedName>
</protein>
<reference evidence="7 8" key="1">
    <citation type="submission" date="2016-10" db="EMBL/GenBank/DDBJ databases">
        <authorList>
            <person name="de Groot N.N."/>
        </authorList>
    </citation>
    <scope>NUCLEOTIDE SEQUENCE [LARGE SCALE GENOMIC DNA]</scope>
    <source>
        <strain evidence="7 8">IBRC-M 10780</strain>
    </source>
</reference>
<evidence type="ECO:0000313" key="7">
    <source>
        <dbReference type="EMBL" id="SET29799.1"/>
    </source>
</evidence>
<feature type="transmembrane region" description="Helical" evidence="6">
    <location>
        <begin position="314"/>
        <end position="340"/>
    </location>
</feature>
<evidence type="ECO:0000256" key="1">
    <source>
        <dbReference type="ARBA" id="ARBA00004141"/>
    </source>
</evidence>
<dbReference type="Pfam" id="PF01594">
    <property type="entry name" value="AI-2E_transport"/>
    <property type="match status" value="1"/>
</dbReference>
<feature type="transmembrane region" description="Helical" evidence="6">
    <location>
        <begin position="36"/>
        <end position="53"/>
    </location>
</feature>
<feature type="transmembrane region" description="Helical" evidence="6">
    <location>
        <begin position="244"/>
        <end position="265"/>
    </location>
</feature>
<dbReference type="Proteomes" id="UP000198618">
    <property type="component" value="Unassembled WGS sequence"/>
</dbReference>
<comment type="similarity">
    <text evidence="2">Belongs to the autoinducer-2 exporter (AI-2E) (TC 2.A.86) family.</text>
</comment>